<accession>A0A9P6BWA0</accession>
<evidence type="ECO:0000256" key="2">
    <source>
        <dbReference type="PROSITE-ProRule" id="PRU00047"/>
    </source>
</evidence>
<evidence type="ECO:0000313" key="4">
    <source>
        <dbReference type="EMBL" id="KAF9440333.1"/>
    </source>
</evidence>
<keyword evidence="5" id="KW-1185">Reference proteome</keyword>
<comment type="caution">
    <text evidence="4">The sequence shown here is derived from an EMBL/GenBank/DDBJ whole genome shotgun (WGS) entry which is preliminary data.</text>
</comment>
<name>A0A9P6BWA0_9AGAR</name>
<dbReference type="GO" id="GO:0008270">
    <property type="term" value="F:zinc ion binding"/>
    <property type="evidence" value="ECO:0007669"/>
    <property type="project" value="UniProtKB-KW"/>
</dbReference>
<sequence length="107" mass="12361">WIKAVDRRSKNQRTAHLLITLAEGEEVERLLTRRRHISVWGRMIPVERDQKIPVRCAKCQCFSHYASDCLETDDTCGKCGEKGHKTKECNSMTTHCINCKEDGHKSF</sequence>
<dbReference type="GO" id="GO:0006397">
    <property type="term" value="P:mRNA processing"/>
    <property type="evidence" value="ECO:0007669"/>
    <property type="project" value="UniProtKB-KW"/>
</dbReference>
<protein>
    <recommendedName>
        <fullName evidence="3">CCHC-type domain-containing protein</fullName>
    </recommendedName>
</protein>
<dbReference type="AlphaFoldDB" id="A0A9P6BWA0"/>
<dbReference type="PROSITE" id="PS50158">
    <property type="entry name" value="ZF_CCHC"/>
    <property type="match status" value="1"/>
</dbReference>
<evidence type="ECO:0000313" key="5">
    <source>
        <dbReference type="Proteomes" id="UP000807342"/>
    </source>
</evidence>
<dbReference type="Proteomes" id="UP000807342">
    <property type="component" value="Unassembled WGS sequence"/>
</dbReference>
<reference evidence="4" key="1">
    <citation type="submission" date="2020-11" db="EMBL/GenBank/DDBJ databases">
        <authorList>
            <consortium name="DOE Joint Genome Institute"/>
            <person name="Ahrendt S."/>
            <person name="Riley R."/>
            <person name="Andreopoulos W."/>
            <person name="Labutti K."/>
            <person name="Pangilinan J."/>
            <person name="Ruiz-Duenas F.J."/>
            <person name="Barrasa J.M."/>
            <person name="Sanchez-Garcia M."/>
            <person name="Camarero S."/>
            <person name="Miyauchi S."/>
            <person name="Serrano A."/>
            <person name="Linde D."/>
            <person name="Babiker R."/>
            <person name="Drula E."/>
            <person name="Ayuso-Fernandez I."/>
            <person name="Pacheco R."/>
            <person name="Padilla G."/>
            <person name="Ferreira P."/>
            <person name="Barriuso J."/>
            <person name="Kellner H."/>
            <person name="Castanera R."/>
            <person name="Alfaro M."/>
            <person name="Ramirez L."/>
            <person name="Pisabarro A.G."/>
            <person name="Kuo A."/>
            <person name="Tritt A."/>
            <person name="Lipzen A."/>
            <person name="He G."/>
            <person name="Yan M."/>
            <person name="Ng V."/>
            <person name="Cullen D."/>
            <person name="Martin F."/>
            <person name="Rosso M.-N."/>
            <person name="Henrissat B."/>
            <person name="Hibbett D."/>
            <person name="Martinez A.T."/>
            <person name="Grigoriev I.V."/>
        </authorList>
    </citation>
    <scope>NUCLEOTIDE SEQUENCE</scope>
    <source>
        <strain evidence="4">MF-IS2</strain>
    </source>
</reference>
<keyword evidence="2" id="KW-0479">Metal-binding</keyword>
<feature type="domain" description="CCHC-type" evidence="3">
    <location>
        <begin position="76"/>
        <end position="89"/>
    </location>
</feature>
<gene>
    <name evidence="4" type="ORF">P691DRAFT_620287</name>
</gene>
<keyword evidence="1" id="KW-0507">mRNA processing</keyword>
<feature type="non-terminal residue" evidence="4">
    <location>
        <position position="107"/>
    </location>
</feature>
<dbReference type="EMBL" id="MU152622">
    <property type="protein sequence ID" value="KAF9440333.1"/>
    <property type="molecule type" value="Genomic_DNA"/>
</dbReference>
<dbReference type="OrthoDB" id="4230923at2759"/>
<dbReference type="SUPFAM" id="SSF57756">
    <property type="entry name" value="Retrovirus zinc finger-like domains"/>
    <property type="match status" value="1"/>
</dbReference>
<organism evidence="4 5">
    <name type="scientific">Macrolepiota fuliginosa MF-IS2</name>
    <dbReference type="NCBI Taxonomy" id="1400762"/>
    <lineage>
        <taxon>Eukaryota</taxon>
        <taxon>Fungi</taxon>
        <taxon>Dikarya</taxon>
        <taxon>Basidiomycota</taxon>
        <taxon>Agaricomycotina</taxon>
        <taxon>Agaricomycetes</taxon>
        <taxon>Agaricomycetidae</taxon>
        <taxon>Agaricales</taxon>
        <taxon>Agaricineae</taxon>
        <taxon>Agaricaceae</taxon>
        <taxon>Macrolepiota</taxon>
    </lineage>
</organism>
<dbReference type="InterPro" id="IPR036875">
    <property type="entry name" value="Znf_CCHC_sf"/>
</dbReference>
<keyword evidence="2" id="KW-0863">Zinc-finger</keyword>
<dbReference type="Gene3D" id="4.10.60.10">
    <property type="entry name" value="Zinc finger, CCHC-type"/>
    <property type="match status" value="1"/>
</dbReference>
<dbReference type="SMART" id="SM00343">
    <property type="entry name" value="ZnF_C2HC"/>
    <property type="match status" value="2"/>
</dbReference>
<evidence type="ECO:0000256" key="1">
    <source>
        <dbReference type="ARBA" id="ARBA00022664"/>
    </source>
</evidence>
<dbReference type="InterPro" id="IPR001878">
    <property type="entry name" value="Znf_CCHC"/>
</dbReference>
<evidence type="ECO:0000259" key="3">
    <source>
        <dbReference type="PROSITE" id="PS50158"/>
    </source>
</evidence>
<proteinExistence type="predicted"/>
<keyword evidence="2" id="KW-0862">Zinc</keyword>
<dbReference type="GO" id="GO:0003676">
    <property type="term" value="F:nucleic acid binding"/>
    <property type="evidence" value="ECO:0007669"/>
    <property type="project" value="InterPro"/>
</dbReference>
<feature type="non-terminal residue" evidence="4">
    <location>
        <position position="1"/>
    </location>
</feature>